<dbReference type="GO" id="GO:0046983">
    <property type="term" value="F:protein dimerization activity"/>
    <property type="evidence" value="ECO:0007669"/>
    <property type="project" value="InterPro"/>
</dbReference>
<dbReference type="PANTHER" id="PTHR38097:SF1">
    <property type="entry name" value="DNA-BINDING PROTEIN H-NS"/>
    <property type="match status" value="1"/>
</dbReference>
<keyword evidence="3" id="KW-0963">Cytoplasm</keyword>
<proteinExistence type="inferred from homology"/>
<dbReference type="eggNOG" id="COG2916">
    <property type="taxonomic scope" value="Bacteria"/>
</dbReference>
<keyword evidence="4" id="KW-0805">Transcription regulation</keyword>
<protein>
    <recommendedName>
        <fullName evidence="7">DNA-binding protein</fullName>
    </recommendedName>
</protein>
<dbReference type="Proteomes" id="UP000067325">
    <property type="component" value="Chromosome"/>
</dbReference>
<evidence type="ECO:0000256" key="6">
    <source>
        <dbReference type="ARBA" id="ARBA00023163"/>
    </source>
</evidence>
<organism evidence="11 12">
    <name type="scientific">Candidatus Palibaumannia cicadellinicola</name>
    <dbReference type="NCBI Taxonomy" id="186490"/>
    <lineage>
        <taxon>Bacteria</taxon>
        <taxon>Pseudomonadati</taxon>
        <taxon>Pseudomonadota</taxon>
        <taxon>Gammaproteobacteria</taxon>
        <taxon>Candidatus Palibaumannia</taxon>
    </lineage>
</organism>
<dbReference type="GO" id="GO:0005829">
    <property type="term" value="C:cytosol"/>
    <property type="evidence" value="ECO:0007669"/>
    <property type="project" value="TreeGrafter"/>
</dbReference>
<dbReference type="NCBIfam" id="NF008193">
    <property type="entry name" value="PRK10947.1"/>
    <property type="match status" value="1"/>
</dbReference>
<keyword evidence="9" id="KW-0175">Coiled coil</keyword>
<evidence type="ECO:0000256" key="7">
    <source>
        <dbReference type="PIRNR" id="PIRNR002096"/>
    </source>
</evidence>
<dbReference type="GO" id="GO:0003680">
    <property type="term" value="F:minor groove of adenine-thymine-rich DNA binding"/>
    <property type="evidence" value="ECO:0007669"/>
    <property type="project" value="TreeGrafter"/>
</dbReference>
<dbReference type="GO" id="GO:0032993">
    <property type="term" value="C:protein-DNA complex"/>
    <property type="evidence" value="ECO:0007669"/>
    <property type="project" value="TreeGrafter"/>
</dbReference>
<dbReference type="GO" id="GO:0030527">
    <property type="term" value="F:structural constituent of chromatin"/>
    <property type="evidence" value="ECO:0007669"/>
    <property type="project" value="InterPro"/>
</dbReference>
<dbReference type="GO" id="GO:0003681">
    <property type="term" value="F:bent DNA binding"/>
    <property type="evidence" value="ECO:0007669"/>
    <property type="project" value="TreeGrafter"/>
</dbReference>
<dbReference type="KEGG" id="bcib:IM45_702"/>
<dbReference type="PANTHER" id="PTHR38097">
    <property type="match status" value="1"/>
</dbReference>
<name>A0A088MXZ2_9GAMM</name>
<evidence type="ECO:0000256" key="1">
    <source>
        <dbReference type="ARBA" id="ARBA00004453"/>
    </source>
</evidence>
<dbReference type="Pfam" id="PF00816">
    <property type="entry name" value="Histone_HNS"/>
    <property type="match status" value="1"/>
</dbReference>
<feature type="domain" description="DNA-binding protein H-NS-like C-terminal" evidence="10">
    <location>
        <begin position="87"/>
        <end position="135"/>
    </location>
</feature>
<keyword evidence="6" id="KW-0804">Transcription</keyword>
<evidence type="ECO:0000256" key="9">
    <source>
        <dbReference type="SAM" id="Coils"/>
    </source>
</evidence>
<evidence type="ECO:0000256" key="8">
    <source>
        <dbReference type="PIRSR" id="PIRSR002096-1"/>
    </source>
</evidence>
<comment type="similarity">
    <text evidence="2 7">Belongs to the histone-like protein H-NS family.</text>
</comment>
<dbReference type="AlphaFoldDB" id="A0A088MXZ2"/>
<evidence type="ECO:0000256" key="5">
    <source>
        <dbReference type="ARBA" id="ARBA00023125"/>
    </source>
</evidence>
<dbReference type="GO" id="GO:0001217">
    <property type="term" value="F:DNA-binding transcription repressor activity"/>
    <property type="evidence" value="ECO:0007669"/>
    <property type="project" value="TreeGrafter"/>
</dbReference>
<evidence type="ECO:0000256" key="2">
    <source>
        <dbReference type="ARBA" id="ARBA00010610"/>
    </source>
</evidence>
<evidence type="ECO:0000259" key="10">
    <source>
        <dbReference type="SMART" id="SM00528"/>
    </source>
</evidence>
<dbReference type="InterPro" id="IPR027444">
    <property type="entry name" value="H-NS_C_dom"/>
</dbReference>
<evidence type="ECO:0000256" key="3">
    <source>
        <dbReference type="ARBA" id="ARBA00022490"/>
    </source>
</evidence>
<evidence type="ECO:0000313" key="11">
    <source>
        <dbReference type="EMBL" id="AIN47225.1"/>
    </source>
</evidence>
<dbReference type="GO" id="GO:0000976">
    <property type="term" value="F:transcription cis-regulatory region binding"/>
    <property type="evidence" value="ECO:0007669"/>
    <property type="project" value="TreeGrafter"/>
</dbReference>
<dbReference type="InterPro" id="IPR027454">
    <property type="entry name" value="Histone_HNS_N"/>
</dbReference>
<reference evidence="11 12" key="1">
    <citation type="journal article" date="2014" name="MBio">
        <title>Differential genome evolution between companion symbionts in an insect-bacterial symbiosis.</title>
        <authorList>
            <person name="Bennett G.M."/>
            <person name="McCutcheon J.P."/>
            <person name="MacDonald B.R."/>
            <person name="Romanovicz D."/>
            <person name="Moran N.A."/>
        </authorList>
    </citation>
    <scope>NUCLEOTIDE SEQUENCE [LARGE SCALE GENOMIC DNA]</scope>
    <source>
        <strain evidence="11 12">BGSS</strain>
    </source>
</reference>
<comment type="subcellular location">
    <subcellularLocation>
        <location evidence="1">Cytoplasm</location>
        <location evidence="1">Nucleoid</location>
    </subcellularLocation>
</comment>
<dbReference type="InterPro" id="IPR054180">
    <property type="entry name" value="H-NS-like_N"/>
</dbReference>
<accession>A0A088MXZ2</accession>
<dbReference type="EMBL" id="CP008985">
    <property type="protein sequence ID" value="AIN47225.1"/>
    <property type="molecule type" value="Genomic_DNA"/>
</dbReference>
<dbReference type="InterPro" id="IPR037150">
    <property type="entry name" value="H-NS_C_dom_sf"/>
</dbReference>
<dbReference type="RefSeq" id="WP_038498497.1">
    <property type="nucleotide sequence ID" value="NZ_CP008985.1"/>
</dbReference>
<dbReference type="PIRSF" id="PIRSF002096">
    <property type="entry name" value="HnS"/>
    <property type="match status" value="1"/>
</dbReference>
<gene>
    <name evidence="11" type="ORF">IM45_702</name>
</gene>
<evidence type="ECO:0000256" key="4">
    <source>
        <dbReference type="ARBA" id="ARBA00023015"/>
    </source>
</evidence>
<dbReference type="Gene3D" id="1.10.287.1050">
    <property type="entry name" value="H-NS histone-like proteins"/>
    <property type="match status" value="1"/>
</dbReference>
<feature type="coiled-coil region" evidence="9">
    <location>
        <begin position="16"/>
        <end position="46"/>
    </location>
</feature>
<dbReference type="OrthoDB" id="6088948at2"/>
<feature type="DNA-binding region" evidence="8">
    <location>
        <begin position="112"/>
        <end position="117"/>
    </location>
</feature>
<dbReference type="SUPFAM" id="SSF81273">
    <property type="entry name" value="H-NS histone-like proteins"/>
    <property type="match status" value="2"/>
</dbReference>
<dbReference type="SMART" id="SM00528">
    <property type="entry name" value="HNS"/>
    <property type="match status" value="1"/>
</dbReference>
<dbReference type="GO" id="GO:0009295">
    <property type="term" value="C:nucleoid"/>
    <property type="evidence" value="ECO:0007669"/>
    <property type="project" value="UniProtKB-SubCell"/>
</dbReference>
<dbReference type="Gene3D" id="4.10.430.10">
    <property type="entry name" value="Histone-like protein H-NS, C-terminal domain"/>
    <property type="match status" value="1"/>
</dbReference>
<dbReference type="FunFam" id="4.10.430.10:FF:000001">
    <property type="entry name" value="DNA-binding protein"/>
    <property type="match status" value="1"/>
</dbReference>
<evidence type="ECO:0000313" key="12">
    <source>
        <dbReference type="Proteomes" id="UP000067325"/>
    </source>
</evidence>
<dbReference type="InterPro" id="IPR001801">
    <property type="entry name" value="Histone_HNS"/>
</dbReference>
<keyword evidence="5 7" id="KW-0238">DNA-binding</keyword>
<sequence length="135" mass="15791">MNEALKILNNIRTLRAQARECTLETLEEMLEKLEVVVNERREEDNQVQAEIEERTRKLQQYREMLIADGIDPNELLHTINIYKTTGKIRRATRPAKYQYIDEHGQIKTWTGQGRTPAVIKKAIDQKGKALEDFLL</sequence>
<dbReference type="FunFam" id="1.10.287.1050:FF:000001">
    <property type="entry name" value="DNA-binding protein"/>
    <property type="match status" value="1"/>
</dbReference>
<dbReference type="Pfam" id="PF22470">
    <property type="entry name" value="Histone_HNS_N"/>
    <property type="match status" value="1"/>
</dbReference>